<proteinExistence type="predicted"/>
<comment type="caution">
    <text evidence="1">The sequence shown here is derived from an EMBL/GenBank/DDBJ whole genome shotgun (WGS) entry which is preliminary data.</text>
</comment>
<dbReference type="EMBL" id="MU394287">
    <property type="protein sequence ID" value="KAI6091367.1"/>
    <property type="molecule type" value="Genomic_DNA"/>
</dbReference>
<name>A0ACC0DEU2_9PEZI</name>
<evidence type="ECO:0000313" key="1">
    <source>
        <dbReference type="EMBL" id="KAI6091367.1"/>
    </source>
</evidence>
<gene>
    <name evidence="1" type="ORF">F4821DRAFT_227013</name>
</gene>
<accession>A0ACC0DEU2</accession>
<protein>
    <submittedName>
        <fullName evidence="1">Uncharacterized protein</fullName>
    </submittedName>
</protein>
<evidence type="ECO:0000313" key="2">
    <source>
        <dbReference type="Proteomes" id="UP001497680"/>
    </source>
</evidence>
<organism evidence="1 2">
    <name type="scientific">Hypoxylon rubiginosum</name>
    <dbReference type="NCBI Taxonomy" id="110542"/>
    <lineage>
        <taxon>Eukaryota</taxon>
        <taxon>Fungi</taxon>
        <taxon>Dikarya</taxon>
        <taxon>Ascomycota</taxon>
        <taxon>Pezizomycotina</taxon>
        <taxon>Sordariomycetes</taxon>
        <taxon>Xylariomycetidae</taxon>
        <taxon>Xylariales</taxon>
        <taxon>Hypoxylaceae</taxon>
        <taxon>Hypoxylon</taxon>
    </lineage>
</organism>
<keyword evidence="2" id="KW-1185">Reference proteome</keyword>
<reference evidence="1 2" key="1">
    <citation type="journal article" date="2022" name="New Phytol.">
        <title>Ecological generalism drives hyperdiversity of secondary metabolite gene clusters in xylarialean endophytes.</title>
        <authorList>
            <person name="Franco M.E.E."/>
            <person name="Wisecaver J.H."/>
            <person name="Arnold A.E."/>
            <person name="Ju Y.M."/>
            <person name="Slot J.C."/>
            <person name="Ahrendt S."/>
            <person name="Moore L.P."/>
            <person name="Eastman K.E."/>
            <person name="Scott K."/>
            <person name="Konkel Z."/>
            <person name="Mondo S.J."/>
            <person name="Kuo A."/>
            <person name="Hayes R.D."/>
            <person name="Haridas S."/>
            <person name="Andreopoulos B."/>
            <person name="Riley R."/>
            <person name="LaButti K."/>
            <person name="Pangilinan J."/>
            <person name="Lipzen A."/>
            <person name="Amirebrahimi M."/>
            <person name="Yan J."/>
            <person name="Adam C."/>
            <person name="Keymanesh K."/>
            <person name="Ng V."/>
            <person name="Louie K."/>
            <person name="Northen T."/>
            <person name="Drula E."/>
            <person name="Henrissat B."/>
            <person name="Hsieh H.M."/>
            <person name="Youens-Clark K."/>
            <person name="Lutzoni F."/>
            <person name="Miadlikowska J."/>
            <person name="Eastwood D.C."/>
            <person name="Hamelin R.C."/>
            <person name="Grigoriev I.V."/>
            <person name="U'Ren J.M."/>
        </authorList>
    </citation>
    <scope>NUCLEOTIDE SEQUENCE [LARGE SCALE GENOMIC DNA]</scope>
    <source>
        <strain evidence="1 2">ER1909</strain>
    </source>
</reference>
<sequence>MVSPVGTFFIVLFVLVIAAAVGWIVFTQLRARRLGLPAPPLSSYIPFARRSPEASYGPQPAPGGIKGWISDKWRAWRSTGNRSAAGAYERPSRRGFGALDPDEAWDARVGHEADAYYGYGYEEQELGVRGTGQGGQQQHGQQRQQYEYRQHQYGQQSQDPVYGGNGGYSNVNLGADEQRGRTPSRDLGLGSTGGGRNPFDDDAAEPSNISLRGVSPRPIDTSVGGMAKAKGVQSVQGGQGQTHESPTTSERRSIFRENV</sequence>
<dbReference type="Proteomes" id="UP001497680">
    <property type="component" value="Unassembled WGS sequence"/>
</dbReference>